<comment type="subcellular location">
    <subcellularLocation>
        <location evidence="11">Cytoplasm</location>
    </subcellularLocation>
</comment>
<gene>
    <name evidence="11" type="primary">mnmG</name>
    <name evidence="11" type="synonym">gidA</name>
    <name evidence="13" type="ORF">HKBW3S06_00562</name>
</gene>
<comment type="similarity">
    <text evidence="3 11">Belongs to the MnmG family.</text>
</comment>
<dbReference type="InterPro" id="IPR047001">
    <property type="entry name" value="MnmG_C_subdom"/>
</dbReference>
<evidence type="ECO:0000256" key="11">
    <source>
        <dbReference type="HAMAP-Rule" id="MF_00129"/>
    </source>
</evidence>
<reference evidence="13 14" key="1">
    <citation type="journal article" date="2020" name="Front. Microbiol.">
        <title>Single-cell genomics of novel Actinobacteria with the Wood-Ljungdahl pathway discovered in a serpentinizing system.</title>
        <authorList>
            <person name="Merino N."/>
            <person name="Kawai M."/>
            <person name="Boyd E.S."/>
            <person name="Colman D.R."/>
            <person name="McGlynn S.E."/>
            <person name="Nealson K.H."/>
            <person name="Kurokawa K."/>
            <person name="Hongoh Y."/>
        </authorList>
    </citation>
    <scope>NUCLEOTIDE SEQUENCE [LARGE SCALE GENOMIC DNA]</scope>
    <source>
        <strain evidence="13 14">S06</strain>
    </source>
</reference>
<protein>
    <recommendedName>
        <fullName evidence="4 11">tRNA uridine 5-carboxymethylaminomethyl modification enzyme MnmG</fullName>
    </recommendedName>
    <alternativeName>
        <fullName evidence="10 11">Glucose-inhibited division protein A</fullName>
    </alternativeName>
</protein>
<accession>A0A6V8NSC1</accession>
<dbReference type="InterPro" id="IPR036188">
    <property type="entry name" value="FAD/NAD-bd_sf"/>
</dbReference>
<evidence type="ECO:0000256" key="1">
    <source>
        <dbReference type="ARBA" id="ARBA00001974"/>
    </source>
</evidence>
<dbReference type="AlphaFoldDB" id="A0A6V8NSC1"/>
<comment type="subunit">
    <text evidence="9 11">Homodimer. Heterotetramer of two MnmE and two MnmG subunits.</text>
</comment>
<dbReference type="SMART" id="SM01228">
    <property type="entry name" value="GIDA_assoc_3"/>
    <property type="match status" value="1"/>
</dbReference>
<dbReference type="Proteomes" id="UP000580051">
    <property type="component" value="Unassembled WGS sequence"/>
</dbReference>
<dbReference type="HAMAP" id="MF_00129">
    <property type="entry name" value="MnmG_GidA"/>
    <property type="match status" value="1"/>
</dbReference>
<dbReference type="GO" id="GO:0050660">
    <property type="term" value="F:flavin adenine dinucleotide binding"/>
    <property type="evidence" value="ECO:0007669"/>
    <property type="project" value="UniProtKB-UniRule"/>
</dbReference>
<comment type="cofactor">
    <cofactor evidence="1 11">
        <name>FAD</name>
        <dbReference type="ChEBI" id="CHEBI:57692"/>
    </cofactor>
</comment>
<dbReference type="PANTHER" id="PTHR11806">
    <property type="entry name" value="GLUCOSE INHIBITED DIVISION PROTEIN A"/>
    <property type="match status" value="1"/>
</dbReference>
<dbReference type="PROSITE" id="PS01281">
    <property type="entry name" value="GIDA_2"/>
    <property type="match status" value="1"/>
</dbReference>
<comment type="function">
    <text evidence="2 11">NAD-binding protein involved in the addition of a carboxymethylaminomethyl (cmnm) group at the wobble position (U34) of certain tRNAs, forming tRNA-cmnm(5)s(2)U34.</text>
</comment>
<feature type="domain" description="tRNA uridine 5-carboxymethylaminomethyl modification enzyme C-terminal subdomain" evidence="12">
    <location>
        <begin position="546"/>
        <end position="617"/>
    </location>
</feature>
<evidence type="ECO:0000313" key="13">
    <source>
        <dbReference type="EMBL" id="GFP21336.1"/>
    </source>
</evidence>
<dbReference type="Pfam" id="PF21680">
    <property type="entry name" value="GIDA_C_1st"/>
    <property type="match status" value="1"/>
</dbReference>
<dbReference type="GO" id="GO:0005829">
    <property type="term" value="C:cytosol"/>
    <property type="evidence" value="ECO:0007669"/>
    <property type="project" value="TreeGrafter"/>
</dbReference>
<name>A0A6V8NSC1_9ACTN</name>
<evidence type="ECO:0000256" key="9">
    <source>
        <dbReference type="ARBA" id="ARBA00025948"/>
    </source>
</evidence>
<dbReference type="FunFam" id="3.50.50.60:FF:000002">
    <property type="entry name" value="tRNA uridine 5-carboxymethylaminomethyl modification enzyme MnmG"/>
    <property type="match status" value="1"/>
</dbReference>
<dbReference type="Pfam" id="PF13932">
    <property type="entry name" value="SAM_GIDA_C"/>
    <property type="match status" value="1"/>
</dbReference>
<keyword evidence="11" id="KW-0963">Cytoplasm</keyword>
<dbReference type="PRINTS" id="PR00411">
    <property type="entry name" value="PNDRDTASEI"/>
</dbReference>
<dbReference type="Gene3D" id="1.10.150.570">
    <property type="entry name" value="GidA associated domain, C-terminal subdomain"/>
    <property type="match status" value="1"/>
</dbReference>
<feature type="binding site" evidence="11">
    <location>
        <begin position="273"/>
        <end position="287"/>
    </location>
    <ligand>
        <name>NAD(+)</name>
        <dbReference type="ChEBI" id="CHEBI:57540"/>
    </ligand>
</feature>
<keyword evidence="6 11" id="KW-0819">tRNA processing</keyword>
<evidence type="ECO:0000256" key="5">
    <source>
        <dbReference type="ARBA" id="ARBA00022630"/>
    </source>
</evidence>
<evidence type="ECO:0000256" key="8">
    <source>
        <dbReference type="ARBA" id="ARBA00023027"/>
    </source>
</evidence>
<comment type="caution">
    <text evidence="11">Lacks conserved residue(s) required for the propagation of feature annotation.</text>
</comment>
<dbReference type="NCBIfam" id="TIGR00136">
    <property type="entry name" value="mnmG_gidA"/>
    <property type="match status" value="1"/>
</dbReference>
<proteinExistence type="inferred from homology"/>
<dbReference type="GO" id="GO:0002098">
    <property type="term" value="P:tRNA wobble uridine modification"/>
    <property type="evidence" value="ECO:0007669"/>
    <property type="project" value="InterPro"/>
</dbReference>
<sequence length="627" mass="69855">MSKSFPSYDVIVIGAGHAGCEAALASARMGCQTLLLTINLDKIALMPCNPAVGGIGKGQLVREVDALGGEMANNTDKSLIQIKVLNSSKGPAVQALRAQTDKKRYESEMKKVVLGQPNLSLRQGIATDILATPEGVQGIVTLTGERYLSRAVVVATGTFLNGRIVIGEVEFPAGRMGEYPAIHLSESLRRLGFTLSRFQSATPPRVDRRSIDFSRLIPQPGDDIPLSFSTRNPKKVHDQIPCYLTYTNARTHRVVRENIHRSPIKTGAIQTHGPRYCPSIDRKVINFPDKERHPVFIEPEGRDTQEMYLQGLTTSMPVEIQEKIVQATPGLEGARIMRPGYAIEYDYFIPAQLKISLETKEVRGLFTAGQINGTSGYEEAAAQGLIAGINAARYARGEDPIVLDRSQAYIGVLIDDLVTKSLDEPYRMFTSRAEYRLLLRSDNADLRLSTTGRQIGLISDETLDKVERKRKEIEINQQRLREARVLPTEDTNSFLVSINSSPISSPLSLADLLKRPEVSINFVKDRLCPWVRELTEDILEQIEIGIKYEGYIQRQLGQIRQYQRMEDRKLPQDIDYLSLDGITTEAREKLACIRPHSLGQASRIAGISPADLSTLTIFLQRWQRAES</sequence>
<evidence type="ECO:0000313" key="14">
    <source>
        <dbReference type="Proteomes" id="UP000580051"/>
    </source>
</evidence>
<dbReference type="SUPFAM" id="SSF51905">
    <property type="entry name" value="FAD/NAD(P)-binding domain"/>
    <property type="match status" value="1"/>
</dbReference>
<evidence type="ECO:0000256" key="4">
    <source>
        <dbReference type="ARBA" id="ARBA00020461"/>
    </source>
</evidence>
<dbReference type="Gene3D" id="1.10.10.1800">
    <property type="entry name" value="tRNA uridine 5-carboxymethylaminomethyl modification enzyme MnmG/GidA"/>
    <property type="match status" value="1"/>
</dbReference>
<dbReference type="FunFam" id="1.10.150.570:FF:000001">
    <property type="entry name" value="tRNA uridine 5-carboxymethylaminomethyl modification enzyme MnmG"/>
    <property type="match status" value="1"/>
</dbReference>
<dbReference type="InterPro" id="IPR040131">
    <property type="entry name" value="MnmG_N"/>
</dbReference>
<dbReference type="InterPro" id="IPR002218">
    <property type="entry name" value="MnmG-rel"/>
</dbReference>
<evidence type="ECO:0000259" key="12">
    <source>
        <dbReference type="SMART" id="SM01228"/>
    </source>
</evidence>
<dbReference type="RefSeq" id="WP_176226470.1">
    <property type="nucleotide sequence ID" value="NZ_BLRV01000036.1"/>
</dbReference>
<dbReference type="InterPro" id="IPR020595">
    <property type="entry name" value="MnmG-rel_CS"/>
</dbReference>
<dbReference type="InterPro" id="IPR044920">
    <property type="entry name" value="MnmG_C_subdom_sf"/>
</dbReference>
<comment type="caution">
    <text evidence="13">The sequence shown here is derived from an EMBL/GenBank/DDBJ whole genome shotgun (WGS) entry which is preliminary data.</text>
</comment>
<keyword evidence="8 11" id="KW-0520">NAD</keyword>
<evidence type="ECO:0000256" key="2">
    <source>
        <dbReference type="ARBA" id="ARBA00003717"/>
    </source>
</evidence>
<dbReference type="PANTHER" id="PTHR11806:SF0">
    <property type="entry name" value="PROTEIN MTO1 HOMOLOG, MITOCHONDRIAL"/>
    <property type="match status" value="1"/>
</dbReference>
<evidence type="ECO:0000256" key="10">
    <source>
        <dbReference type="ARBA" id="ARBA00031800"/>
    </source>
</evidence>
<keyword evidence="5 11" id="KW-0285">Flavoprotein</keyword>
<dbReference type="GO" id="GO:0030488">
    <property type="term" value="P:tRNA methylation"/>
    <property type="evidence" value="ECO:0007669"/>
    <property type="project" value="TreeGrafter"/>
</dbReference>
<feature type="binding site" evidence="11">
    <location>
        <begin position="14"/>
        <end position="19"/>
    </location>
    <ligand>
        <name>FAD</name>
        <dbReference type="ChEBI" id="CHEBI:57692"/>
    </ligand>
</feature>
<dbReference type="EMBL" id="BLRV01000036">
    <property type="protein sequence ID" value="GFP21336.1"/>
    <property type="molecule type" value="Genomic_DNA"/>
</dbReference>
<organism evidence="13 14">
    <name type="scientific">Candidatus Hakubella thermalkaliphila</name>
    <dbReference type="NCBI Taxonomy" id="2754717"/>
    <lineage>
        <taxon>Bacteria</taxon>
        <taxon>Bacillati</taxon>
        <taxon>Actinomycetota</taxon>
        <taxon>Actinomycetota incertae sedis</taxon>
        <taxon>Candidatus Hakubellales</taxon>
        <taxon>Candidatus Hakubellaceae</taxon>
        <taxon>Candidatus Hakubella</taxon>
    </lineage>
</organism>
<evidence type="ECO:0000256" key="3">
    <source>
        <dbReference type="ARBA" id="ARBA00007653"/>
    </source>
</evidence>
<dbReference type="PROSITE" id="PS01280">
    <property type="entry name" value="GIDA_1"/>
    <property type="match status" value="1"/>
</dbReference>
<dbReference type="InterPro" id="IPR049312">
    <property type="entry name" value="GIDA_C_N"/>
</dbReference>
<dbReference type="InterPro" id="IPR026904">
    <property type="entry name" value="MnmG_C"/>
</dbReference>
<dbReference type="InterPro" id="IPR004416">
    <property type="entry name" value="MnmG"/>
</dbReference>
<evidence type="ECO:0000256" key="7">
    <source>
        <dbReference type="ARBA" id="ARBA00022827"/>
    </source>
</evidence>
<dbReference type="Pfam" id="PF01134">
    <property type="entry name" value="GIDA"/>
    <property type="match status" value="1"/>
</dbReference>
<evidence type="ECO:0000256" key="6">
    <source>
        <dbReference type="ARBA" id="ARBA00022694"/>
    </source>
</evidence>
<dbReference type="Gene3D" id="3.50.50.60">
    <property type="entry name" value="FAD/NAD(P)-binding domain"/>
    <property type="match status" value="2"/>
</dbReference>
<keyword evidence="7 11" id="KW-0274">FAD</keyword>